<evidence type="ECO:0000313" key="2">
    <source>
        <dbReference type="Proteomes" id="UP000031967"/>
    </source>
</evidence>
<protein>
    <submittedName>
        <fullName evidence="1">Uncharacterized protein</fullName>
    </submittedName>
</protein>
<evidence type="ECO:0000313" key="1">
    <source>
        <dbReference type="EMBL" id="KIL39552.1"/>
    </source>
</evidence>
<organism evidence="1 2">
    <name type="scientific">Gordoniibacillus kamchatkensis</name>
    <dbReference type="NCBI Taxonomy" id="1590651"/>
    <lineage>
        <taxon>Bacteria</taxon>
        <taxon>Bacillati</taxon>
        <taxon>Bacillota</taxon>
        <taxon>Bacilli</taxon>
        <taxon>Bacillales</taxon>
        <taxon>Paenibacillaceae</taxon>
        <taxon>Gordoniibacillus</taxon>
    </lineage>
</organism>
<reference evidence="1 2" key="1">
    <citation type="submission" date="2014-12" db="EMBL/GenBank/DDBJ databases">
        <title>Draft genome sequence of Paenibacillus kamchatkensis strain B-2647.</title>
        <authorList>
            <person name="Karlyshev A.V."/>
            <person name="Kudryashova E.B."/>
        </authorList>
    </citation>
    <scope>NUCLEOTIDE SEQUENCE [LARGE SCALE GENOMIC DNA]</scope>
    <source>
        <strain evidence="1 2">VKM B-2647</strain>
    </source>
</reference>
<dbReference type="Proteomes" id="UP000031967">
    <property type="component" value="Unassembled WGS sequence"/>
</dbReference>
<dbReference type="EMBL" id="JXAK01000035">
    <property type="protein sequence ID" value="KIL39552.1"/>
    <property type="molecule type" value="Genomic_DNA"/>
</dbReference>
<comment type="caution">
    <text evidence="1">The sequence shown here is derived from an EMBL/GenBank/DDBJ whole genome shotgun (WGS) entry which is preliminary data.</text>
</comment>
<gene>
    <name evidence="1" type="ORF">SD70_19300</name>
</gene>
<dbReference type="RefSeq" id="WP_041049155.1">
    <property type="nucleotide sequence ID" value="NZ_JXAK01000035.1"/>
</dbReference>
<name>A0ABR5AGR3_9BACL</name>
<proteinExistence type="predicted"/>
<accession>A0ABR5AGR3</accession>
<sequence length="225" mass="26018">MLTFSLNKTFTDIEVMQEIYPVITRPLTSAKAREWLTDFCLRPIDGKSNEGKANDIEAFAAVCELFTFTRKISRETAMLNDDEAKRYPSRLYGIPLRLLRGSDSSESSAIHEDFEVICEVYRLISDYFADEKHIALNVLLSSALKGTAWGIKKLVKLIERHNDFEELATVKYLWRGGKMTLLSHRVSAWMQENTFQTLILIILENEELIERLNLSEYVSPIRRVF</sequence>
<keyword evidence="2" id="KW-1185">Reference proteome</keyword>